<organism evidence="5 6">
    <name type="scientific">Streptomyces boncukensis</name>
    <dbReference type="NCBI Taxonomy" id="2711219"/>
    <lineage>
        <taxon>Bacteria</taxon>
        <taxon>Bacillati</taxon>
        <taxon>Actinomycetota</taxon>
        <taxon>Actinomycetes</taxon>
        <taxon>Kitasatosporales</taxon>
        <taxon>Streptomycetaceae</taxon>
        <taxon>Streptomyces</taxon>
    </lineage>
</organism>
<evidence type="ECO:0000313" key="6">
    <source>
        <dbReference type="Proteomes" id="UP000477722"/>
    </source>
</evidence>
<name>A0A6G4X598_9ACTN</name>
<dbReference type="EMBL" id="JAAKZZ010000360">
    <property type="protein sequence ID" value="NGO71841.1"/>
    <property type="molecule type" value="Genomic_DNA"/>
</dbReference>
<protein>
    <submittedName>
        <fullName evidence="5">Class I SAM-dependent methyltransferase</fullName>
    </submittedName>
</protein>
<feature type="domain" description="Methyltransferase type 11" evidence="4">
    <location>
        <begin position="50"/>
        <end position="139"/>
    </location>
</feature>
<dbReference type="PANTHER" id="PTHR43464">
    <property type="entry name" value="METHYLTRANSFERASE"/>
    <property type="match status" value="1"/>
</dbReference>
<dbReference type="CDD" id="cd02440">
    <property type="entry name" value="AdoMet_MTases"/>
    <property type="match status" value="1"/>
</dbReference>
<evidence type="ECO:0000256" key="2">
    <source>
        <dbReference type="ARBA" id="ARBA00022679"/>
    </source>
</evidence>
<evidence type="ECO:0000256" key="1">
    <source>
        <dbReference type="ARBA" id="ARBA00022603"/>
    </source>
</evidence>
<proteinExistence type="predicted"/>
<dbReference type="GO" id="GO:0032259">
    <property type="term" value="P:methylation"/>
    <property type="evidence" value="ECO:0007669"/>
    <property type="project" value="UniProtKB-KW"/>
</dbReference>
<comment type="caution">
    <text evidence="5">The sequence shown here is derived from an EMBL/GenBank/DDBJ whole genome shotgun (WGS) entry which is preliminary data.</text>
</comment>
<dbReference type="PANTHER" id="PTHR43464:SF19">
    <property type="entry name" value="UBIQUINONE BIOSYNTHESIS O-METHYLTRANSFERASE, MITOCHONDRIAL"/>
    <property type="match status" value="1"/>
</dbReference>
<keyword evidence="2 5" id="KW-0808">Transferase</keyword>
<evidence type="ECO:0000259" key="4">
    <source>
        <dbReference type="Pfam" id="PF08241"/>
    </source>
</evidence>
<keyword evidence="3" id="KW-0949">S-adenosyl-L-methionine</keyword>
<reference evidence="5 6" key="1">
    <citation type="submission" date="2020-02" db="EMBL/GenBank/DDBJ databases">
        <title>Whole-genome analyses of novel actinobacteria.</title>
        <authorList>
            <person name="Sahin N."/>
            <person name="Tatar D."/>
        </authorList>
    </citation>
    <scope>NUCLEOTIDE SEQUENCE [LARGE SCALE GENOMIC DNA]</scope>
    <source>
        <strain evidence="5 6">SB3404</strain>
    </source>
</reference>
<dbReference type="Gene3D" id="2.20.130.10">
    <property type="entry name" value="CAC2371-like domains"/>
    <property type="match status" value="1"/>
</dbReference>
<dbReference type="Pfam" id="PF08241">
    <property type="entry name" value="Methyltransf_11"/>
    <property type="match status" value="1"/>
</dbReference>
<accession>A0A6G4X598</accession>
<evidence type="ECO:0000313" key="5">
    <source>
        <dbReference type="EMBL" id="NGO71841.1"/>
    </source>
</evidence>
<dbReference type="RefSeq" id="WP_165301468.1">
    <property type="nucleotide sequence ID" value="NZ_JAAKZZ010000360.1"/>
</dbReference>
<evidence type="ECO:0000256" key="3">
    <source>
        <dbReference type="ARBA" id="ARBA00022691"/>
    </source>
</evidence>
<dbReference type="SUPFAM" id="SSF53335">
    <property type="entry name" value="S-adenosyl-L-methionine-dependent methyltransferases"/>
    <property type="match status" value="1"/>
</dbReference>
<dbReference type="InterPro" id="IPR029063">
    <property type="entry name" value="SAM-dependent_MTases_sf"/>
</dbReference>
<sequence length="231" mass="25024">MTRYARQANSGTGPGEITPDGCAVEMYARLPDLGETAVIADAVPAGATLLELGSGAGRMTRPLAERGFRVTAVDESAAMLAWIDCAETVCCGIEQLDLGRRFDAVTLASILVNTADETARDGLLAACARHVAPGGQVLIQRQADGHHERRKPGDTVEKGGMTVTVAAMERVEDRVWRTRVDYAYEDATWSQTYYSRELPEPEFESALRHAGLVVDAYLTGDRTWVRAVPAR</sequence>
<dbReference type="AlphaFoldDB" id="A0A6G4X598"/>
<gene>
    <name evidence="5" type="ORF">G5C65_26525</name>
</gene>
<keyword evidence="1 5" id="KW-0489">Methyltransferase</keyword>
<dbReference type="Proteomes" id="UP000477722">
    <property type="component" value="Unassembled WGS sequence"/>
</dbReference>
<dbReference type="Gene3D" id="3.40.50.150">
    <property type="entry name" value="Vaccinia Virus protein VP39"/>
    <property type="match status" value="1"/>
</dbReference>
<dbReference type="InterPro" id="IPR013216">
    <property type="entry name" value="Methyltransf_11"/>
</dbReference>
<keyword evidence="6" id="KW-1185">Reference proteome</keyword>
<dbReference type="GO" id="GO:0008757">
    <property type="term" value="F:S-adenosylmethionine-dependent methyltransferase activity"/>
    <property type="evidence" value="ECO:0007669"/>
    <property type="project" value="InterPro"/>
</dbReference>